<keyword evidence="9" id="KW-1185">Reference proteome</keyword>
<sequence length="459" mass="52706">MKTNRLFYITIGMLLIFCSCSKENDFLDQKPDQSLVLPSSLSDYETLLNSTTVFNRFVDPAMGSASADEYYLPEGTFNSFSTSSYRNLYTWQKDIYVGESTMDGEWNKPYLQVYYCNIILEGIQTLAIPASEKETFNRIKGSALFFRAWAFYNLVQTFAAPYNKESATTDPGIPIKLSSDINARPPRSTVAETYKQIITDLEIALELLPVINRFKTQPSVIATLGFLSRIHLAMRNYEEAMNYSNKFLVKFSMLSDFNQFASNRTLSLHTTFLDEDVFHTTISTSSPSSRSNARIDPVFYKSYNEKDLRRTLFFRSSGGEILYKGSYDQYGYPYSGIATDEIMLNRAECYARDGKLELAFKDLNSLLIKRWAVGTFVPLSAATRDQALRLILSERKKELLFRGTRWNDLRRLNQEDEFKTTLSRTISGQTYTLPPNDPRYIFLIPLSEVQQTNISQNLR</sequence>
<dbReference type="Gene3D" id="1.25.40.390">
    <property type="match status" value="1"/>
</dbReference>
<evidence type="ECO:0000259" key="7">
    <source>
        <dbReference type="Pfam" id="PF14322"/>
    </source>
</evidence>
<proteinExistence type="inferred from homology"/>
<dbReference type="SUPFAM" id="SSF48452">
    <property type="entry name" value="TPR-like"/>
    <property type="match status" value="1"/>
</dbReference>
<keyword evidence="4" id="KW-0472">Membrane</keyword>
<dbReference type="GO" id="GO:0009279">
    <property type="term" value="C:cell outer membrane"/>
    <property type="evidence" value="ECO:0007669"/>
    <property type="project" value="UniProtKB-SubCell"/>
</dbReference>
<reference evidence="8 9" key="1">
    <citation type="submission" date="2018-09" db="EMBL/GenBank/DDBJ databases">
        <title>Genomic Encyclopedia of Type Strains, Phase III (KMG-III): the genomes of soil and plant-associated and newly described type strains.</title>
        <authorList>
            <person name="Whitman W."/>
        </authorList>
    </citation>
    <scope>NUCLEOTIDE SEQUENCE [LARGE SCALE GENOMIC DNA]</scope>
    <source>
        <strain evidence="8 9">CECT 7938</strain>
    </source>
</reference>
<organism evidence="8 9">
    <name type="scientific">Sphingobacterium detergens</name>
    <dbReference type="NCBI Taxonomy" id="1145106"/>
    <lineage>
        <taxon>Bacteria</taxon>
        <taxon>Pseudomonadati</taxon>
        <taxon>Bacteroidota</taxon>
        <taxon>Sphingobacteriia</taxon>
        <taxon>Sphingobacteriales</taxon>
        <taxon>Sphingobacteriaceae</taxon>
        <taxon>Sphingobacterium</taxon>
    </lineage>
</organism>
<gene>
    <name evidence="8" type="ORF">DFQ12_2632</name>
</gene>
<dbReference type="InterPro" id="IPR033985">
    <property type="entry name" value="SusD-like_N"/>
</dbReference>
<evidence type="ECO:0000256" key="2">
    <source>
        <dbReference type="ARBA" id="ARBA00006275"/>
    </source>
</evidence>
<feature type="domain" description="RagB/SusD" evidence="6">
    <location>
        <begin position="341"/>
        <end position="417"/>
    </location>
</feature>
<dbReference type="Pfam" id="PF07980">
    <property type="entry name" value="SusD_RagB"/>
    <property type="match status" value="1"/>
</dbReference>
<evidence type="ECO:0000313" key="8">
    <source>
        <dbReference type="EMBL" id="RKE52396.1"/>
    </source>
</evidence>
<keyword evidence="3" id="KW-0732">Signal</keyword>
<protein>
    <submittedName>
        <fullName evidence="8">SusD-like starch-binding protein associating with outer membrane</fullName>
    </submittedName>
</protein>
<evidence type="ECO:0000256" key="1">
    <source>
        <dbReference type="ARBA" id="ARBA00004442"/>
    </source>
</evidence>
<name>A0A420B6I4_SPHD1</name>
<evidence type="ECO:0000256" key="4">
    <source>
        <dbReference type="ARBA" id="ARBA00023136"/>
    </source>
</evidence>
<comment type="subcellular location">
    <subcellularLocation>
        <location evidence="1">Cell outer membrane</location>
    </subcellularLocation>
</comment>
<comment type="similarity">
    <text evidence="2">Belongs to the SusD family.</text>
</comment>
<dbReference type="EMBL" id="RAPY01000002">
    <property type="protein sequence ID" value="RKE52396.1"/>
    <property type="molecule type" value="Genomic_DNA"/>
</dbReference>
<comment type="caution">
    <text evidence="8">The sequence shown here is derived from an EMBL/GenBank/DDBJ whole genome shotgun (WGS) entry which is preliminary data.</text>
</comment>
<dbReference type="InterPro" id="IPR012944">
    <property type="entry name" value="SusD_RagB_dom"/>
</dbReference>
<keyword evidence="5" id="KW-0998">Cell outer membrane</keyword>
<dbReference type="Proteomes" id="UP000286246">
    <property type="component" value="Unassembled WGS sequence"/>
</dbReference>
<feature type="domain" description="SusD-like N-terminal" evidence="7">
    <location>
        <begin position="25"/>
        <end position="232"/>
    </location>
</feature>
<dbReference type="AlphaFoldDB" id="A0A420B6I4"/>
<evidence type="ECO:0000256" key="5">
    <source>
        <dbReference type="ARBA" id="ARBA00023237"/>
    </source>
</evidence>
<dbReference type="Pfam" id="PF14322">
    <property type="entry name" value="SusD-like_3"/>
    <property type="match status" value="1"/>
</dbReference>
<evidence type="ECO:0000313" key="9">
    <source>
        <dbReference type="Proteomes" id="UP000286246"/>
    </source>
</evidence>
<evidence type="ECO:0000259" key="6">
    <source>
        <dbReference type="Pfam" id="PF07980"/>
    </source>
</evidence>
<dbReference type="InterPro" id="IPR011990">
    <property type="entry name" value="TPR-like_helical_dom_sf"/>
</dbReference>
<dbReference type="PROSITE" id="PS51257">
    <property type="entry name" value="PROKAR_LIPOPROTEIN"/>
    <property type="match status" value="1"/>
</dbReference>
<dbReference type="OrthoDB" id="653598at2"/>
<evidence type="ECO:0000256" key="3">
    <source>
        <dbReference type="ARBA" id="ARBA00022729"/>
    </source>
</evidence>
<accession>A0A420B6I4</accession>